<accession>A0A1F5ZXN2</accession>
<reference evidence="1 2" key="1">
    <citation type="journal article" date="2016" name="Nat. Commun.">
        <title>Thousands of microbial genomes shed light on interconnected biogeochemical processes in an aquifer system.</title>
        <authorList>
            <person name="Anantharaman K."/>
            <person name="Brown C.T."/>
            <person name="Hug L.A."/>
            <person name="Sharon I."/>
            <person name="Castelle C.J."/>
            <person name="Probst A.J."/>
            <person name="Thomas B.C."/>
            <person name="Singh A."/>
            <person name="Wilkins M.J."/>
            <person name="Karaoz U."/>
            <person name="Brodie E.L."/>
            <person name="Williams K.H."/>
            <person name="Hubbard S.S."/>
            <person name="Banfield J.F."/>
        </authorList>
    </citation>
    <scope>NUCLEOTIDE SEQUENCE [LARGE SCALE GENOMIC DNA]</scope>
</reference>
<evidence type="ECO:0008006" key="3">
    <source>
        <dbReference type="Google" id="ProtNLM"/>
    </source>
</evidence>
<dbReference type="AlphaFoldDB" id="A0A1F5ZXN2"/>
<dbReference type="Pfam" id="PF05973">
    <property type="entry name" value="Gp49"/>
    <property type="match status" value="1"/>
</dbReference>
<evidence type="ECO:0000313" key="1">
    <source>
        <dbReference type="EMBL" id="OGG17201.1"/>
    </source>
</evidence>
<dbReference type="STRING" id="1798382.A3D77_00010"/>
<dbReference type="Proteomes" id="UP000176923">
    <property type="component" value="Unassembled WGS sequence"/>
</dbReference>
<comment type="caution">
    <text evidence="1">The sequence shown here is derived from an EMBL/GenBank/DDBJ whole genome shotgun (WGS) entry which is preliminary data.</text>
</comment>
<dbReference type="InterPro" id="IPR009241">
    <property type="entry name" value="HigB-like"/>
</dbReference>
<sequence length="118" mass="14034">MEKTFVVYHYQTPEGKRPVREFLFSLDHNEREKMFRLITYLAEYGLFGVKNHCRKLTGTLFWELRVLGKHNLRVIFIPIPNDSFLLLHGFAKKTQKTPIKEIETVLTRYQNYLNSLAS</sequence>
<proteinExistence type="predicted"/>
<organism evidence="1 2">
    <name type="scientific">Candidatus Gottesmanbacteria bacterium RIFCSPHIGHO2_02_FULL_39_11</name>
    <dbReference type="NCBI Taxonomy" id="1798382"/>
    <lineage>
        <taxon>Bacteria</taxon>
        <taxon>Candidatus Gottesmaniibacteriota</taxon>
    </lineage>
</organism>
<gene>
    <name evidence="1" type="ORF">A3D77_00010</name>
</gene>
<dbReference type="EMBL" id="MFJL01000001">
    <property type="protein sequence ID" value="OGG17201.1"/>
    <property type="molecule type" value="Genomic_DNA"/>
</dbReference>
<protein>
    <recommendedName>
        <fullName evidence="3">Addiction module toxin RelE</fullName>
    </recommendedName>
</protein>
<name>A0A1F5ZXN2_9BACT</name>
<evidence type="ECO:0000313" key="2">
    <source>
        <dbReference type="Proteomes" id="UP000176923"/>
    </source>
</evidence>